<evidence type="ECO:0000313" key="2">
    <source>
        <dbReference type="Proteomes" id="UP000184221"/>
    </source>
</evidence>
<evidence type="ECO:0000313" key="1">
    <source>
        <dbReference type="EMBL" id="SHG94135.1"/>
    </source>
</evidence>
<evidence type="ECO:0008006" key="3">
    <source>
        <dbReference type="Google" id="ProtNLM"/>
    </source>
</evidence>
<name>A0A1M5NXE2_9RHOB</name>
<protein>
    <recommendedName>
        <fullName evidence="3">Sulfotransferase family protein</fullName>
    </recommendedName>
</protein>
<gene>
    <name evidence="1" type="ORF">SAMN05443551_1080</name>
</gene>
<dbReference type="EMBL" id="FQXC01000001">
    <property type="protein sequence ID" value="SHG94135.1"/>
    <property type="molecule type" value="Genomic_DNA"/>
</dbReference>
<sequence length="293" mass="32970">MQVVLHTGVHETDGDRLLKTLLRNRDGLRPKGVSVPGPGKYRKLISEMLNALNGAAPAPGARDVLVDSILDEDADHVDRLILSHENLFSVPKIAFQGGVIYRKAEQRLQAVRDVFEGDELELYMAVRNPATLLPALLAATPHDTMDALLFGLDPLQFRWTDLLSRIIEALPGVPITVWCDEDSPLIWGELIRDLAGVEPTFPTIGAYSRLAEIMDKEGMTRFRTYLEERSDLTEIQIRRAMVAFLDKYVDESKVEHELDIPGWDDAFVQEMSERYEEDVFTLGRLPGVTMMTP</sequence>
<reference evidence="1 2" key="1">
    <citation type="submission" date="2016-11" db="EMBL/GenBank/DDBJ databases">
        <authorList>
            <person name="Jaros S."/>
            <person name="Januszkiewicz K."/>
            <person name="Wedrychowicz H."/>
        </authorList>
    </citation>
    <scope>NUCLEOTIDE SEQUENCE [LARGE SCALE GENOMIC DNA]</scope>
    <source>
        <strain evidence="1 2">DSM 29431</strain>
    </source>
</reference>
<dbReference type="RefSeq" id="WP_072776738.1">
    <property type="nucleotide sequence ID" value="NZ_FQXC01000001.1"/>
</dbReference>
<organism evidence="1 2">
    <name type="scientific">Marivita hallyeonensis</name>
    <dbReference type="NCBI Taxonomy" id="996342"/>
    <lineage>
        <taxon>Bacteria</taxon>
        <taxon>Pseudomonadati</taxon>
        <taxon>Pseudomonadota</taxon>
        <taxon>Alphaproteobacteria</taxon>
        <taxon>Rhodobacterales</taxon>
        <taxon>Roseobacteraceae</taxon>
        <taxon>Marivita</taxon>
    </lineage>
</organism>
<dbReference type="AlphaFoldDB" id="A0A1M5NXE2"/>
<keyword evidence="2" id="KW-1185">Reference proteome</keyword>
<dbReference type="Proteomes" id="UP000184221">
    <property type="component" value="Unassembled WGS sequence"/>
</dbReference>
<dbReference type="STRING" id="996342.SAMN05443551_1080"/>
<dbReference type="OrthoDB" id="7816979at2"/>
<proteinExistence type="predicted"/>
<accession>A0A1M5NXE2</accession>